<protein>
    <submittedName>
        <fullName evidence="1">ATP-dependent RNA helicase DDX11-like protein</fullName>
    </submittedName>
</protein>
<sequence length="212" mass="24453">MLIRETIQKTKIFFHKTLKNFKILLFGGYQKLPRSLSFHPFSCSSAHRRTYSKDNFYKDLYDEWEAELLSMKKTNNDGILASKKPVIENDASKGSFMQFSKKNPVKNKQEGRAMERNKNTQLGKVEDLCSQKKNGGGHVLAQKIKDLEMMDAGDVEQVLDIEEAIHYYSCLKSPVYQNIVNQFFMDMYSEFSVPEASASINKSKRRLGSIRL</sequence>
<keyword evidence="2" id="KW-1185">Reference proteome</keyword>
<dbReference type="KEGG" id="qsa:O6P43_018147"/>
<dbReference type="PANTHER" id="PTHR35461">
    <property type="entry name" value="BNAANNG14610D PROTEIN"/>
    <property type="match status" value="1"/>
</dbReference>
<evidence type="ECO:0000313" key="1">
    <source>
        <dbReference type="EMBL" id="KAJ7962997.1"/>
    </source>
</evidence>
<organism evidence="1 2">
    <name type="scientific">Quillaja saponaria</name>
    <name type="common">Soap bark tree</name>
    <dbReference type="NCBI Taxonomy" id="32244"/>
    <lineage>
        <taxon>Eukaryota</taxon>
        <taxon>Viridiplantae</taxon>
        <taxon>Streptophyta</taxon>
        <taxon>Embryophyta</taxon>
        <taxon>Tracheophyta</taxon>
        <taxon>Spermatophyta</taxon>
        <taxon>Magnoliopsida</taxon>
        <taxon>eudicotyledons</taxon>
        <taxon>Gunneridae</taxon>
        <taxon>Pentapetalae</taxon>
        <taxon>rosids</taxon>
        <taxon>fabids</taxon>
        <taxon>Fabales</taxon>
        <taxon>Quillajaceae</taxon>
        <taxon>Quillaja</taxon>
    </lineage>
</organism>
<dbReference type="PANTHER" id="PTHR35461:SF1">
    <property type="entry name" value="LOW PROTEIN: ATP-DEPENDENT RNA HELICASE-LIKE PROTEIN"/>
    <property type="match status" value="1"/>
</dbReference>
<keyword evidence="1" id="KW-0378">Hydrolase</keyword>
<name>A0AAD7PPQ7_QUISA</name>
<keyword evidence="1" id="KW-0547">Nucleotide-binding</keyword>
<accession>A0AAD7PPQ7</accession>
<gene>
    <name evidence="1" type="ORF">O6P43_018147</name>
</gene>
<comment type="caution">
    <text evidence="1">The sequence shown here is derived from an EMBL/GenBank/DDBJ whole genome shotgun (WGS) entry which is preliminary data.</text>
</comment>
<proteinExistence type="predicted"/>
<dbReference type="EMBL" id="JARAOO010000007">
    <property type="protein sequence ID" value="KAJ7962997.1"/>
    <property type="molecule type" value="Genomic_DNA"/>
</dbReference>
<evidence type="ECO:0000313" key="2">
    <source>
        <dbReference type="Proteomes" id="UP001163823"/>
    </source>
</evidence>
<keyword evidence="1" id="KW-0067">ATP-binding</keyword>
<dbReference type="Proteomes" id="UP001163823">
    <property type="component" value="Chromosome 7"/>
</dbReference>
<dbReference type="GO" id="GO:0004386">
    <property type="term" value="F:helicase activity"/>
    <property type="evidence" value="ECO:0007669"/>
    <property type="project" value="UniProtKB-KW"/>
</dbReference>
<reference evidence="1" key="1">
    <citation type="journal article" date="2023" name="Science">
        <title>Elucidation of the pathway for biosynthesis of saponin adjuvants from the soapbark tree.</title>
        <authorList>
            <person name="Reed J."/>
            <person name="Orme A."/>
            <person name="El-Demerdash A."/>
            <person name="Owen C."/>
            <person name="Martin L.B.B."/>
            <person name="Misra R.C."/>
            <person name="Kikuchi S."/>
            <person name="Rejzek M."/>
            <person name="Martin A.C."/>
            <person name="Harkess A."/>
            <person name="Leebens-Mack J."/>
            <person name="Louveau T."/>
            <person name="Stephenson M.J."/>
            <person name="Osbourn A."/>
        </authorList>
    </citation>
    <scope>NUCLEOTIDE SEQUENCE</scope>
    <source>
        <strain evidence="1">S10</strain>
    </source>
</reference>
<dbReference type="AlphaFoldDB" id="A0AAD7PPQ7"/>
<keyword evidence="1" id="KW-0347">Helicase</keyword>